<feature type="binding site" evidence="7">
    <location>
        <position position="116"/>
    </location>
    <ligand>
        <name>Zn(2+)</name>
        <dbReference type="ChEBI" id="CHEBI:29105"/>
    </ligand>
</feature>
<reference evidence="10 11" key="1">
    <citation type="journal article" date="2016" name="Sci. Rep.">
        <title>Metabolic traits of an uncultured archaeal lineage -MSBL1- from brine pools of the Red Sea.</title>
        <authorList>
            <person name="Mwirichia R."/>
            <person name="Alam I."/>
            <person name="Rashid M."/>
            <person name="Vinu M."/>
            <person name="Ba-Alawi W."/>
            <person name="Anthony Kamau A."/>
            <person name="Kamanda Ngugi D."/>
            <person name="Goker M."/>
            <person name="Klenk H.P."/>
            <person name="Bajic V."/>
            <person name="Stingl U."/>
        </authorList>
    </citation>
    <scope>NUCLEOTIDE SEQUENCE [LARGE SCALE GENOMIC DNA]</scope>
    <source>
        <strain evidence="10">SCGC-AAA261G05</strain>
    </source>
</reference>
<keyword evidence="4 7" id="KW-0479">Metal-binding</keyword>
<dbReference type="InterPro" id="IPR020545">
    <property type="entry name" value="Asp_carbamoyltransf_reg_N"/>
</dbReference>
<evidence type="ECO:0000259" key="8">
    <source>
        <dbReference type="Pfam" id="PF01948"/>
    </source>
</evidence>
<dbReference type="Pfam" id="PF01948">
    <property type="entry name" value="PyrI"/>
    <property type="match status" value="1"/>
</dbReference>
<proteinExistence type="inferred from homology"/>
<dbReference type="GO" id="GO:0046872">
    <property type="term" value="F:metal ion binding"/>
    <property type="evidence" value="ECO:0007669"/>
    <property type="project" value="UniProtKB-KW"/>
</dbReference>
<evidence type="ECO:0000256" key="7">
    <source>
        <dbReference type="HAMAP-Rule" id="MF_00002"/>
    </source>
</evidence>
<comment type="cofactor">
    <cofactor evidence="7">
        <name>Zn(2+)</name>
        <dbReference type="ChEBI" id="CHEBI:29105"/>
    </cofactor>
    <text evidence="7">Binds 1 zinc ion per subunit.</text>
</comment>
<feature type="binding site" evidence="7">
    <location>
        <position position="140"/>
    </location>
    <ligand>
        <name>Zn(2+)</name>
        <dbReference type="ChEBI" id="CHEBI:29105"/>
    </ligand>
</feature>
<organism evidence="10 11">
    <name type="scientific">candidate division MSBL1 archaeon SCGC-AAA261G05</name>
    <dbReference type="NCBI Taxonomy" id="1698276"/>
    <lineage>
        <taxon>Archaea</taxon>
        <taxon>Methanobacteriati</taxon>
        <taxon>Methanobacteriota</taxon>
        <taxon>candidate division MSBL1</taxon>
    </lineage>
</organism>
<keyword evidence="10" id="KW-0808">Transferase</keyword>
<evidence type="ECO:0000256" key="5">
    <source>
        <dbReference type="ARBA" id="ARBA00022833"/>
    </source>
</evidence>
<dbReference type="GO" id="GO:0016740">
    <property type="term" value="F:transferase activity"/>
    <property type="evidence" value="ECO:0007669"/>
    <property type="project" value="UniProtKB-KW"/>
</dbReference>
<feature type="domain" description="Aspartate carbamoyltransferase regulatory subunit N-terminal" evidence="8">
    <location>
        <begin position="8"/>
        <end position="99"/>
    </location>
</feature>
<dbReference type="InterPro" id="IPR020542">
    <property type="entry name" value="Asp_carbamoyltrfase_reg_C"/>
</dbReference>
<comment type="subunit">
    <text evidence="7">Contains catalytic and regulatory chains.</text>
</comment>
<evidence type="ECO:0000256" key="3">
    <source>
        <dbReference type="ARBA" id="ARBA00021764"/>
    </source>
</evidence>
<dbReference type="GO" id="GO:0009347">
    <property type="term" value="C:aspartate carbamoyltransferase complex"/>
    <property type="evidence" value="ECO:0007669"/>
    <property type="project" value="InterPro"/>
</dbReference>
<dbReference type="GO" id="GO:0006207">
    <property type="term" value="P:'de novo' pyrimidine nucleobase biosynthetic process"/>
    <property type="evidence" value="ECO:0007669"/>
    <property type="project" value="InterPro"/>
</dbReference>
<evidence type="ECO:0000256" key="1">
    <source>
        <dbReference type="ARBA" id="ARBA00002565"/>
    </source>
</evidence>
<keyword evidence="11" id="KW-1185">Reference proteome</keyword>
<comment type="caution">
    <text evidence="10">The sequence shown here is derived from an EMBL/GenBank/DDBJ whole genome shotgun (WGS) entry which is preliminary data.</text>
</comment>
<dbReference type="PANTHER" id="PTHR35805:SF1">
    <property type="entry name" value="ASPARTATE CARBAMOYLTRANSFERASE REGULATORY CHAIN"/>
    <property type="match status" value="1"/>
</dbReference>
<feature type="domain" description="Aspartate carbamoyltransferase regulatory subunit C-terminal" evidence="9">
    <location>
        <begin position="105"/>
        <end position="151"/>
    </location>
</feature>
<sequence length="156" mass="17693">MREPDRKLRVSKIESGTVIDHIPHGKAWAVLRILDIPGREDATVSILMNVSSEKHGRKDLIKVENRKLTKREVNEIALIASKATINIIEDYQVIEKRRVDLPEAIKGIVRCSNPDCITNASEPVESKFEVVNESPVTLRCSYCERVTGEEELLDQF</sequence>
<accession>A0A133VBJ5</accession>
<dbReference type="EMBL" id="LHYA01000014">
    <property type="protein sequence ID" value="KXB03819.1"/>
    <property type="molecule type" value="Genomic_DNA"/>
</dbReference>
<comment type="function">
    <text evidence="1 7">Involved in allosteric regulation of aspartate carbamoyltransferase.</text>
</comment>
<dbReference type="InterPro" id="IPR036793">
    <property type="entry name" value="Asp_carbatrfase_reg_N_sf"/>
</dbReference>
<evidence type="ECO:0000256" key="2">
    <source>
        <dbReference type="ARBA" id="ARBA00010498"/>
    </source>
</evidence>
<name>A0A133VBJ5_9EURY</name>
<evidence type="ECO:0000313" key="10">
    <source>
        <dbReference type="EMBL" id="KXB03819.1"/>
    </source>
</evidence>
<keyword evidence="5 7" id="KW-0862">Zinc</keyword>
<gene>
    <name evidence="7" type="primary">pyrI</name>
    <name evidence="10" type="ORF">AKJ47_01610</name>
</gene>
<protein>
    <recommendedName>
        <fullName evidence="3 7">Aspartate carbamoyltransferase regulatory chain</fullName>
    </recommendedName>
</protein>
<dbReference type="SUPFAM" id="SSF57825">
    <property type="entry name" value="Aspartate carbamoyltransferase, Regulatory-chain, C-terminal domain"/>
    <property type="match status" value="1"/>
</dbReference>
<dbReference type="PANTHER" id="PTHR35805">
    <property type="entry name" value="ASPARTATE CARBAMOYLTRANSFERASE REGULATORY CHAIN"/>
    <property type="match status" value="1"/>
</dbReference>
<comment type="similarity">
    <text evidence="2 7">Belongs to the PyrI family.</text>
</comment>
<dbReference type="Proteomes" id="UP000070405">
    <property type="component" value="Unassembled WGS sequence"/>
</dbReference>
<evidence type="ECO:0000256" key="4">
    <source>
        <dbReference type="ARBA" id="ARBA00022723"/>
    </source>
</evidence>
<dbReference type="Gene3D" id="3.30.70.140">
    <property type="entry name" value="Aspartate carbamoyltransferase regulatory subunit, N-terminal domain"/>
    <property type="match status" value="1"/>
</dbReference>
<evidence type="ECO:0000259" key="9">
    <source>
        <dbReference type="Pfam" id="PF02748"/>
    </source>
</evidence>
<dbReference type="SUPFAM" id="SSF54893">
    <property type="entry name" value="Aspartate carbamoyltransferase, Regulatory-chain, N-terminal domain"/>
    <property type="match status" value="1"/>
</dbReference>
<dbReference type="Pfam" id="PF02748">
    <property type="entry name" value="PyrI_C"/>
    <property type="match status" value="1"/>
</dbReference>
<keyword evidence="6 7" id="KW-0665">Pyrimidine biosynthesis</keyword>
<feature type="binding site" evidence="7">
    <location>
        <position position="111"/>
    </location>
    <ligand>
        <name>Zn(2+)</name>
        <dbReference type="ChEBI" id="CHEBI:29105"/>
    </ligand>
</feature>
<dbReference type="GO" id="GO:0006221">
    <property type="term" value="P:pyrimidine nucleotide biosynthetic process"/>
    <property type="evidence" value="ECO:0007669"/>
    <property type="project" value="UniProtKB-UniRule"/>
</dbReference>
<evidence type="ECO:0000256" key="6">
    <source>
        <dbReference type="ARBA" id="ARBA00022975"/>
    </source>
</evidence>
<dbReference type="HAMAP" id="MF_00002">
    <property type="entry name" value="Asp_carb_tr_reg"/>
    <property type="match status" value="1"/>
</dbReference>
<dbReference type="NCBIfam" id="TIGR00240">
    <property type="entry name" value="ATCase_reg"/>
    <property type="match status" value="1"/>
</dbReference>
<feature type="binding site" evidence="7">
    <location>
        <position position="143"/>
    </location>
    <ligand>
        <name>Zn(2+)</name>
        <dbReference type="ChEBI" id="CHEBI:29105"/>
    </ligand>
</feature>
<dbReference type="InterPro" id="IPR036792">
    <property type="entry name" value="Asp_carbatrfase_reg_C_sf"/>
</dbReference>
<dbReference type="InterPro" id="IPR002801">
    <property type="entry name" value="Asp_carbamoylTrfase_reg"/>
</dbReference>
<dbReference type="AlphaFoldDB" id="A0A133VBJ5"/>
<evidence type="ECO:0000313" key="11">
    <source>
        <dbReference type="Proteomes" id="UP000070405"/>
    </source>
</evidence>
<dbReference type="Gene3D" id="2.30.30.20">
    <property type="entry name" value="Aspartate carbamoyltransferase regulatory subunit, C-terminal domain"/>
    <property type="match status" value="1"/>
</dbReference>